<evidence type="ECO:0000259" key="6">
    <source>
        <dbReference type="PROSITE" id="PS51335"/>
    </source>
</evidence>
<dbReference type="OrthoDB" id="28413at2759"/>
<dbReference type="InterPro" id="IPR006816">
    <property type="entry name" value="ELMO_dom"/>
</dbReference>
<keyword evidence="8" id="KW-1185">Reference proteome</keyword>
<dbReference type="Pfam" id="PF16457">
    <property type="entry name" value="PH_12"/>
    <property type="match status" value="1"/>
</dbReference>
<dbReference type="InterPro" id="IPR011989">
    <property type="entry name" value="ARM-like"/>
</dbReference>
<evidence type="ECO:0000256" key="5">
    <source>
        <dbReference type="SAM" id="MobiDB-lite"/>
    </source>
</evidence>
<dbReference type="InterPro" id="IPR024574">
    <property type="entry name" value="ELMO_ARM"/>
</dbReference>
<dbReference type="Pfam" id="PF04727">
    <property type="entry name" value="ELMO_CED12"/>
    <property type="match status" value="1"/>
</dbReference>
<dbReference type="InterPro" id="IPR050868">
    <property type="entry name" value="ELMO_domain-containing"/>
</dbReference>
<dbReference type="Proteomes" id="UP000193560">
    <property type="component" value="Unassembled WGS sequence"/>
</dbReference>
<dbReference type="EMBL" id="MCGE01000028">
    <property type="protein sequence ID" value="ORZ09207.1"/>
    <property type="molecule type" value="Genomic_DNA"/>
</dbReference>
<protein>
    <submittedName>
        <fullName evidence="7">ELMO/CED-12 family-domain-containing protein</fullName>
    </submittedName>
</protein>
<dbReference type="Gene3D" id="1.25.10.10">
    <property type="entry name" value="Leucine-rich Repeat Variant"/>
    <property type="match status" value="1"/>
</dbReference>
<dbReference type="GO" id="GO:0007015">
    <property type="term" value="P:actin filament organization"/>
    <property type="evidence" value="ECO:0007669"/>
    <property type="project" value="TreeGrafter"/>
</dbReference>
<dbReference type="InterPro" id="IPR001849">
    <property type="entry name" value="PH_domain"/>
</dbReference>
<evidence type="ECO:0000313" key="8">
    <source>
        <dbReference type="Proteomes" id="UP000193560"/>
    </source>
</evidence>
<dbReference type="SUPFAM" id="SSF48371">
    <property type="entry name" value="ARM repeat"/>
    <property type="match status" value="1"/>
</dbReference>
<feature type="domain" description="ELMO" evidence="6">
    <location>
        <begin position="299"/>
        <end position="451"/>
    </location>
</feature>
<dbReference type="InterPro" id="IPR016024">
    <property type="entry name" value="ARM-type_fold"/>
</dbReference>
<comment type="caution">
    <text evidence="7">The sequence shown here is derived from an EMBL/GenBank/DDBJ whole genome shotgun (WGS) entry which is preliminary data.</text>
</comment>
<evidence type="ECO:0000313" key="7">
    <source>
        <dbReference type="EMBL" id="ORZ09207.1"/>
    </source>
</evidence>
<name>A0A1X2I4S3_9FUNG</name>
<feature type="region of interest" description="Disordered" evidence="5">
    <location>
        <begin position="141"/>
        <end position="181"/>
    </location>
</feature>
<organism evidence="7 8">
    <name type="scientific">Absidia repens</name>
    <dbReference type="NCBI Taxonomy" id="90262"/>
    <lineage>
        <taxon>Eukaryota</taxon>
        <taxon>Fungi</taxon>
        <taxon>Fungi incertae sedis</taxon>
        <taxon>Mucoromycota</taxon>
        <taxon>Mucoromycotina</taxon>
        <taxon>Mucoromycetes</taxon>
        <taxon>Mucorales</taxon>
        <taxon>Cunninghamellaceae</taxon>
        <taxon>Absidia</taxon>
    </lineage>
</organism>
<reference evidence="7 8" key="1">
    <citation type="submission" date="2016-07" db="EMBL/GenBank/DDBJ databases">
        <title>Pervasive Adenine N6-methylation of Active Genes in Fungi.</title>
        <authorList>
            <consortium name="DOE Joint Genome Institute"/>
            <person name="Mondo S.J."/>
            <person name="Dannebaum R.O."/>
            <person name="Kuo R.C."/>
            <person name="Labutti K."/>
            <person name="Haridas S."/>
            <person name="Kuo A."/>
            <person name="Salamov A."/>
            <person name="Ahrendt S.R."/>
            <person name="Lipzen A."/>
            <person name="Sullivan W."/>
            <person name="Andreopoulos W.B."/>
            <person name="Clum A."/>
            <person name="Lindquist E."/>
            <person name="Daum C."/>
            <person name="Ramamoorthy G.K."/>
            <person name="Gryganskyi A."/>
            <person name="Culley D."/>
            <person name="Magnuson J.K."/>
            <person name="James T.Y."/>
            <person name="O'Malley M.A."/>
            <person name="Stajich J.E."/>
            <person name="Spatafora J.W."/>
            <person name="Visel A."/>
            <person name="Grigoriev I.V."/>
        </authorList>
    </citation>
    <scope>NUCLEOTIDE SEQUENCE [LARGE SCALE GENOMIC DNA]</scope>
    <source>
        <strain evidence="7 8">NRRL 1336</strain>
    </source>
</reference>
<dbReference type="GO" id="GO:0005886">
    <property type="term" value="C:plasma membrane"/>
    <property type="evidence" value="ECO:0007669"/>
    <property type="project" value="TreeGrafter"/>
</dbReference>
<keyword evidence="1" id="KW-0053">Apoptosis</keyword>
<dbReference type="GO" id="GO:0048870">
    <property type="term" value="P:cell motility"/>
    <property type="evidence" value="ECO:0007669"/>
    <property type="project" value="TreeGrafter"/>
</dbReference>
<sequence length="759" mass="85139">MSETASLSSSTAEKLVNRMSSGANLADPLSSTTAPKDDKVLKMATFSLQKYLKEPDFAAEFLERGGLESLCEIIKKASGNTLAYALNSFASLMEHNTGWDSISEDFVVEIAHIVVNETLVTIGRPATAILIKIITTNSKTDMSRPLPKPTTHHTNTTGSSDEGKAAKMDMEAHEGDDADSTTTLETAKKMTFGYPTLQKAIEHEPQLLPTLIQRLQSQDYTLCLNSLDLLTAMLKTVTEDHQNELPEKLEKLNVKKNIVRLMNSQPSDDLRDHLLEYQTALIQNVNQRRNTPVSLHNAKDVKMLNDIWSTSKADAIQVVGARKWKKLGFTSESPQREFTRTGMFGLQRMHAFVMENQDLFAKMLLEQIHRPEGRRCLFAKTSCECTELLFSQWDIASGYNAAELEPILMYFDRVQAITIRLFFRLFLDMKATNADFSKVSALVRSQLRAVFRSDGIKDINEFERVMDGTPYQVIRDRRLKELEWADDLLSREAIRNLRNRLNKQSYKFVKKQRINCLLTGAWFPNPQFTLRSNSISPTNINPGPNDLMANMVTNSSGGSSNKRWRYYKLSPSKKALQYGDFSERVAAIIKDYDKLPNKIDLTNVFEIRTIRKPSNAGTMSLFPLPPSSSPGISPSSVAIGSHHLMGTGHLHQHDMSLGNNGFSSSQSLAFGLYDEKHTLLAEFVCSTSEQASEWKDGFSMLMDKGITSKETAEYLHSLTEIGVKVKLLQIAGDRVEVPHGSLEVPPIPFGCGARFYYDV</sequence>
<evidence type="ECO:0000256" key="4">
    <source>
        <dbReference type="ARBA" id="ARBA00024863"/>
    </source>
</evidence>
<dbReference type="InterPro" id="IPR011993">
    <property type="entry name" value="PH-like_dom_sf"/>
</dbReference>
<dbReference type="GO" id="GO:0006915">
    <property type="term" value="P:apoptotic process"/>
    <property type="evidence" value="ECO:0007669"/>
    <property type="project" value="UniProtKB-KW"/>
</dbReference>
<gene>
    <name evidence="7" type="ORF">BCR42DRAFT_423955</name>
</gene>
<dbReference type="PANTHER" id="PTHR12771">
    <property type="entry name" value="ENGULFMENT AND CELL MOTILITY"/>
    <property type="match status" value="1"/>
</dbReference>
<dbReference type="PROSITE" id="PS51335">
    <property type="entry name" value="ELMO"/>
    <property type="match status" value="1"/>
</dbReference>
<dbReference type="PANTHER" id="PTHR12771:SF56">
    <property type="entry name" value="CED-12"/>
    <property type="match status" value="1"/>
</dbReference>
<feature type="compositionally biased region" description="Basic and acidic residues" evidence="5">
    <location>
        <begin position="161"/>
        <end position="175"/>
    </location>
</feature>
<proteinExistence type="predicted"/>
<keyword evidence="3" id="KW-0729">SH3-binding</keyword>
<dbReference type="AlphaFoldDB" id="A0A1X2I4S3"/>
<dbReference type="STRING" id="90262.A0A1X2I4S3"/>
<dbReference type="Gene3D" id="2.30.29.30">
    <property type="entry name" value="Pleckstrin-homology domain (PH domain)/Phosphotyrosine-binding domain (PTB)"/>
    <property type="match status" value="1"/>
</dbReference>
<accession>A0A1X2I4S3</accession>
<keyword evidence="2" id="KW-0581">Phagocytosis</keyword>
<evidence type="ECO:0000256" key="1">
    <source>
        <dbReference type="ARBA" id="ARBA00022703"/>
    </source>
</evidence>
<evidence type="ECO:0000256" key="2">
    <source>
        <dbReference type="ARBA" id="ARBA00022907"/>
    </source>
</evidence>
<evidence type="ECO:0000256" key="3">
    <source>
        <dbReference type="ARBA" id="ARBA00023036"/>
    </source>
</evidence>
<dbReference type="Pfam" id="PF11841">
    <property type="entry name" value="ELMO_ARM"/>
    <property type="match status" value="2"/>
</dbReference>
<comment type="function">
    <text evidence="4">Involved in cytoskeletal rearrangements required for phagocytosis of apoptotic cells and cell motility. Acts in association with DOCK1 and CRK. Was initially proposed to be required in complex with DOCK1 to activate Rac Rho small GTPases. May enhance the guanine nucleotide exchange factor (GEF) activity of DOCK1.</text>
</comment>
<dbReference type="GO" id="GO:0017124">
    <property type="term" value="F:SH3 domain binding"/>
    <property type="evidence" value="ECO:0007669"/>
    <property type="project" value="UniProtKB-KW"/>
</dbReference>